<dbReference type="InterPro" id="IPR029060">
    <property type="entry name" value="PIN-like_dom_sf"/>
</dbReference>
<dbReference type="HOGENOM" id="CLU_568894_0_0_1"/>
<dbReference type="AlphaFoldDB" id="R7VH87"/>
<dbReference type="EMBL" id="AMQN01004649">
    <property type="status" value="NOT_ANNOTATED_CDS"/>
    <property type="molecule type" value="Genomic_DNA"/>
</dbReference>
<reference evidence="2" key="3">
    <citation type="submission" date="2015-06" db="UniProtKB">
        <authorList>
            <consortium name="EnsemblMetazoa"/>
        </authorList>
    </citation>
    <scope>IDENTIFICATION</scope>
</reference>
<dbReference type="SUPFAM" id="SSF88723">
    <property type="entry name" value="PIN domain-like"/>
    <property type="match status" value="1"/>
</dbReference>
<protein>
    <submittedName>
        <fullName evidence="1 2">Uncharacterized protein</fullName>
    </submittedName>
</protein>
<organism evidence="1">
    <name type="scientific">Capitella teleta</name>
    <name type="common">Polychaete worm</name>
    <dbReference type="NCBI Taxonomy" id="283909"/>
    <lineage>
        <taxon>Eukaryota</taxon>
        <taxon>Metazoa</taxon>
        <taxon>Spiralia</taxon>
        <taxon>Lophotrochozoa</taxon>
        <taxon>Annelida</taxon>
        <taxon>Polychaeta</taxon>
        <taxon>Sedentaria</taxon>
        <taxon>Scolecida</taxon>
        <taxon>Capitellidae</taxon>
        <taxon>Capitella</taxon>
    </lineage>
</organism>
<dbReference type="Gene3D" id="3.40.50.1010">
    <property type="entry name" value="5'-nuclease"/>
    <property type="match status" value="1"/>
</dbReference>
<accession>R7VH87</accession>
<evidence type="ECO:0000313" key="1">
    <source>
        <dbReference type="EMBL" id="ELU15065.1"/>
    </source>
</evidence>
<dbReference type="PANTHER" id="PTHR47018">
    <property type="entry name" value="CXC DOMAIN-CONTAINING PROTEIN-RELATED"/>
    <property type="match status" value="1"/>
</dbReference>
<reference evidence="3" key="1">
    <citation type="submission" date="2012-12" db="EMBL/GenBank/DDBJ databases">
        <authorList>
            <person name="Hellsten U."/>
            <person name="Grimwood J."/>
            <person name="Chapman J.A."/>
            <person name="Shapiro H."/>
            <person name="Aerts A."/>
            <person name="Otillar R.P."/>
            <person name="Terry A.Y."/>
            <person name="Boore J.L."/>
            <person name="Simakov O."/>
            <person name="Marletaz F."/>
            <person name="Cho S.-J."/>
            <person name="Edsinger-Gonzales E."/>
            <person name="Havlak P."/>
            <person name="Kuo D.-H."/>
            <person name="Larsson T."/>
            <person name="Lv J."/>
            <person name="Arendt D."/>
            <person name="Savage R."/>
            <person name="Osoegawa K."/>
            <person name="de Jong P."/>
            <person name="Lindberg D.R."/>
            <person name="Seaver E.C."/>
            <person name="Weisblat D.A."/>
            <person name="Putnam N.H."/>
            <person name="Grigoriev I.V."/>
            <person name="Rokhsar D.S."/>
        </authorList>
    </citation>
    <scope>NUCLEOTIDE SEQUENCE</scope>
    <source>
        <strain evidence="3">I ESC-2004</strain>
    </source>
</reference>
<proteinExistence type="predicted"/>
<dbReference type="PANTHER" id="PTHR47018:SF3">
    <property type="entry name" value="MYCBP-ASSOCIATED PROTEIN"/>
    <property type="match status" value="1"/>
</dbReference>
<dbReference type="EMBL" id="KB294061">
    <property type="protein sequence ID" value="ELU15065.1"/>
    <property type="molecule type" value="Genomic_DNA"/>
</dbReference>
<dbReference type="OrthoDB" id="6753017at2759"/>
<evidence type="ECO:0000313" key="2">
    <source>
        <dbReference type="EnsemblMetazoa" id="CapteP192160"/>
    </source>
</evidence>
<reference evidence="1 3" key="2">
    <citation type="journal article" date="2013" name="Nature">
        <title>Insights into bilaterian evolution from three spiralian genomes.</title>
        <authorList>
            <person name="Simakov O."/>
            <person name="Marletaz F."/>
            <person name="Cho S.J."/>
            <person name="Edsinger-Gonzales E."/>
            <person name="Havlak P."/>
            <person name="Hellsten U."/>
            <person name="Kuo D.H."/>
            <person name="Larsson T."/>
            <person name="Lv J."/>
            <person name="Arendt D."/>
            <person name="Savage R."/>
            <person name="Osoegawa K."/>
            <person name="de Jong P."/>
            <person name="Grimwood J."/>
            <person name="Chapman J.A."/>
            <person name="Shapiro H."/>
            <person name="Aerts A."/>
            <person name="Otillar R.P."/>
            <person name="Terry A.Y."/>
            <person name="Boore J.L."/>
            <person name="Grigoriev I.V."/>
            <person name="Lindberg D.R."/>
            <person name="Seaver E.C."/>
            <person name="Weisblat D.A."/>
            <person name="Putnam N.H."/>
            <person name="Rokhsar D.S."/>
        </authorList>
    </citation>
    <scope>NUCLEOTIDE SEQUENCE</scope>
    <source>
        <strain evidence="1 3">I ESC-2004</strain>
    </source>
</reference>
<dbReference type="Proteomes" id="UP000014760">
    <property type="component" value="Unassembled WGS sequence"/>
</dbReference>
<dbReference type="EnsemblMetazoa" id="CapteT192160">
    <property type="protein sequence ID" value="CapteP192160"/>
    <property type="gene ID" value="CapteG192160"/>
</dbReference>
<evidence type="ECO:0000313" key="3">
    <source>
        <dbReference type="Proteomes" id="UP000014760"/>
    </source>
</evidence>
<gene>
    <name evidence="1" type="ORF">CAPTEDRAFT_192160</name>
</gene>
<keyword evidence="3" id="KW-1185">Reference proteome</keyword>
<name>R7VH87_CAPTE</name>
<sequence length="480" mass="53649">MGGSGLEVIWESVYAPASVVYMMTGHAYAHALRAHLLTLATLFTFMMTEMEDKTKSLSALHKAIIGQKPVDLVDEKVMQTLIEKNQQWIETEKERSRTGRLWLNYMEQVSLIKQFIYAEKTGDWALHLNSIRQMIPYFHAAGHLAYELAPSLQLSSQTGGYTSFVLRHFGNAIVVFDGYETTLSTKTTWQNRRMAKGISREIIFDGTMTTTVSQESFLANRNNKSRQIGFLRDLFKDLDVRTFQTNFDADATIVQTALTHSTDGQTVVVIGNDTDLLVMMVALATPSVNVYICDTTKGPRVFSIRAMQRSIGEILSYLLSLYALSRHYKYKQAIEKSSLTSTIKLESLPPTSAAAAQHSLRAYHQVQTWHGKMVDATAWGWQIRDGILAPVESTKGVDPENLLKIVACGCKRNVRKAAAVENLDSNAHPYVVIVKGNPAPTAWKTSDAEMYSTQVNGKSTSLPEKSLSLLPCLWSFWLGK</sequence>